<dbReference type="OrthoDB" id="294702at2759"/>
<dbReference type="EMBL" id="JAIZAY010000022">
    <property type="protein sequence ID" value="KAJ8020431.1"/>
    <property type="molecule type" value="Genomic_DNA"/>
</dbReference>
<evidence type="ECO:0000313" key="4">
    <source>
        <dbReference type="Proteomes" id="UP001152320"/>
    </source>
</evidence>
<comment type="caution">
    <text evidence="3">The sequence shown here is derived from an EMBL/GenBank/DDBJ whole genome shotgun (WGS) entry which is preliminary data.</text>
</comment>
<dbReference type="Pfam" id="PF00561">
    <property type="entry name" value="Abhydrolase_1"/>
    <property type="match status" value="1"/>
</dbReference>
<keyword evidence="4" id="KW-1185">Reference proteome</keyword>
<dbReference type="InterPro" id="IPR000073">
    <property type="entry name" value="AB_hydrolase_1"/>
</dbReference>
<dbReference type="InterPro" id="IPR029058">
    <property type="entry name" value="AB_hydrolase_fold"/>
</dbReference>
<dbReference type="PANTHER" id="PTHR43139:SF52">
    <property type="entry name" value="SI:DKEY-122A22.2"/>
    <property type="match status" value="1"/>
</dbReference>
<accession>A0A9Q0YKJ2</accession>
<dbReference type="GO" id="GO:0005783">
    <property type="term" value="C:endoplasmic reticulum"/>
    <property type="evidence" value="ECO:0007669"/>
    <property type="project" value="TreeGrafter"/>
</dbReference>
<feature type="domain" description="AB hydrolase-1" evidence="2">
    <location>
        <begin position="105"/>
        <end position="228"/>
    </location>
</feature>
<dbReference type="InterPro" id="IPR052370">
    <property type="entry name" value="Meta-cleavage_hydrolase"/>
</dbReference>
<dbReference type="AlphaFoldDB" id="A0A9Q0YKJ2"/>
<reference evidence="3" key="1">
    <citation type="submission" date="2021-10" db="EMBL/GenBank/DDBJ databases">
        <title>Tropical sea cucumber genome reveals ecological adaptation and Cuvierian tubules defense mechanism.</title>
        <authorList>
            <person name="Chen T."/>
        </authorList>
    </citation>
    <scope>NUCLEOTIDE SEQUENCE</scope>
    <source>
        <strain evidence="3">Nanhai2018</strain>
        <tissue evidence="3">Muscle</tissue>
    </source>
</reference>
<dbReference type="Gene3D" id="3.40.50.1820">
    <property type="entry name" value="alpha/beta hydrolase"/>
    <property type="match status" value="1"/>
</dbReference>
<evidence type="ECO:0000313" key="3">
    <source>
        <dbReference type="EMBL" id="KAJ8020431.1"/>
    </source>
</evidence>
<gene>
    <name evidence="3" type="ORF">HOLleu_40018</name>
</gene>
<feature type="region of interest" description="Disordered" evidence="1">
    <location>
        <begin position="1"/>
        <end position="42"/>
    </location>
</feature>
<protein>
    <recommendedName>
        <fullName evidence="2">AB hydrolase-1 domain-containing protein</fullName>
    </recommendedName>
</protein>
<dbReference type="PANTHER" id="PTHR43139">
    <property type="entry name" value="SI:DKEY-122A22.2"/>
    <property type="match status" value="1"/>
</dbReference>
<sequence>MAPSQSSPSARKRKGKSDERPPKITKPKSSKTKVTESDSSQDGGCMKQCLMYLLYGFCLLLVPPILNHAALNKEESVLKEDGLPYDIGWNQKLFLKCAGEGSPTVILEAPIGQSSEVWFAIQPALAEVTRVCSYDRAGLGLSERPHKNLTEEDRKRRGPESTIERMVSDLHYLITSSSDQPKPFILVGAELGALVARFYAQIYGNEVSNIVLVDPLVEVLFEEDNGIWSELWSNHLIPSKIAMQLGAATGLTRLALILRLLDLPIKAHYVPEEVVLRQKHLMCRPAHQSAAVDEHYFINETFAQMRTVYKVKPFPSNVSVTVVSGNYHDDELPSVLNEAWESSVEFLLSSVHPGAKHVRINGSDGHMIYRKPKEVIDVIKKLIKKWRDNNKDKLKEEKLQSDDG</sequence>
<dbReference type="SUPFAM" id="SSF53474">
    <property type="entry name" value="alpha/beta-Hydrolases"/>
    <property type="match status" value="1"/>
</dbReference>
<name>A0A9Q0YKJ2_HOLLE</name>
<evidence type="ECO:0000256" key="1">
    <source>
        <dbReference type="SAM" id="MobiDB-lite"/>
    </source>
</evidence>
<organism evidence="3 4">
    <name type="scientific">Holothuria leucospilota</name>
    <name type="common">Black long sea cucumber</name>
    <name type="synonym">Mertensiothuria leucospilota</name>
    <dbReference type="NCBI Taxonomy" id="206669"/>
    <lineage>
        <taxon>Eukaryota</taxon>
        <taxon>Metazoa</taxon>
        <taxon>Echinodermata</taxon>
        <taxon>Eleutherozoa</taxon>
        <taxon>Echinozoa</taxon>
        <taxon>Holothuroidea</taxon>
        <taxon>Aspidochirotacea</taxon>
        <taxon>Aspidochirotida</taxon>
        <taxon>Holothuriidae</taxon>
        <taxon>Holothuria</taxon>
    </lineage>
</organism>
<evidence type="ECO:0000259" key="2">
    <source>
        <dbReference type="Pfam" id="PF00561"/>
    </source>
</evidence>
<dbReference type="Proteomes" id="UP001152320">
    <property type="component" value="Chromosome 22"/>
</dbReference>
<proteinExistence type="predicted"/>